<name>A0A2S5KVV1_9PROT</name>
<dbReference type="AlphaFoldDB" id="A0A2S5KVV1"/>
<dbReference type="CDD" id="cd16936">
    <property type="entry name" value="HATPase_RsbW-like"/>
    <property type="match status" value="1"/>
</dbReference>
<dbReference type="SUPFAM" id="SSF81606">
    <property type="entry name" value="PP2C-like"/>
    <property type="match status" value="1"/>
</dbReference>
<keyword evidence="1" id="KW-0378">Hydrolase</keyword>
<feature type="modified residue" description="4-aspartylphosphate" evidence="2">
    <location>
        <position position="61"/>
    </location>
</feature>
<dbReference type="Gene3D" id="3.30.565.10">
    <property type="entry name" value="Histidine kinase-like ATPase, C-terminal domain"/>
    <property type="match status" value="1"/>
</dbReference>
<evidence type="ECO:0000313" key="5">
    <source>
        <dbReference type="Proteomes" id="UP000238196"/>
    </source>
</evidence>
<proteinExistence type="predicted"/>
<evidence type="ECO:0000313" key="4">
    <source>
        <dbReference type="EMBL" id="PPC78406.1"/>
    </source>
</evidence>
<dbReference type="OrthoDB" id="9811749at2"/>
<gene>
    <name evidence="4" type="ORF">C4K68_04955</name>
</gene>
<sequence>MDTQEHQDASLRILVADDNTSDRMILRAIVRKQGYEVYTAQDGSEAVEAFRRYRPHIVLMDALMPNMDGFEATRQIKQMAGEELVPVIFLTSLKDTHSLVDCLEAGGDDFLSKPYNPTILQAKINAFNRMRRMHHVLQQQRDEISLHNKRLLHEQHVAKRVFDNVAHSGCLDASNIKHLLSPLAVFNGDVLLASRTPSGNMFVLLGDFTGHGLPAAIGAMPMAEIFYSMASKGYAMGDVLREINQRLKRILPTGFFCCAAMLDFNFNKKTVEVWNGGLPDGLIFHSESRLLTQLKSAHLPLGVVGNERFSDETERYTLRDDDRVYLYSDGILEASNAEDQMFGEERLHEVFSRCINPERLFETIGEAVNEFAGQQGVKDDLTLVEIRMCDVAELIDLAEPFVSSRKYGPSDWSFTYTLYPNTLKTYNPLPLLLQVIMEVPALRRFSGQIYMLLSELFSNSLEHGVLRLNSQAKSDIVGFSEYYTERDRRLASLEDGRIVFHIDHRLNQDGGVLKIRIEDSGEGFNVDALQSSLAQKGYAGRGIALIHSLCESVRFIGTGNKVELVFKWRFEE</sequence>
<evidence type="ECO:0000256" key="2">
    <source>
        <dbReference type="PROSITE-ProRule" id="PRU00169"/>
    </source>
</evidence>
<protein>
    <submittedName>
        <fullName evidence="4">Fused response regulator/phosphatase</fullName>
    </submittedName>
</protein>
<dbReference type="InterPro" id="IPR001932">
    <property type="entry name" value="PPM-type_phosphatase-like_dom"/>
</dbReference>
<dbReference type="InterPro" id="IPR011006">
    <property type="entry name" value="CheY-like_superfamily"/>
</dbReference>
<feature type="domain" description="Response regulatory" evidence="3">
    <location>
        <begin position="12"/>
        <end position="128"/>
    </location>
</feature>
<dbReference type="InterPro" id="IPR001789">
    <property type="entry name" value="Sig_transdc_resp-reg_receiver"/>
</dbReference>
<reference evidence="4 5" key="1">
    <citation type="submission" date="2018-02" db="EMBL/GenBank/DDBJ databases">
        <title>novel marine gammaproteobacteria from coastal saline agro ecosystem.</title>
        <authorList>
            <person name="Krishnan R."/>
            <person name="Ramesh Kumar N."/>
        </authorList>
    </citation>
    <scope>NUCLEOTIDE SEQUENCE [LARGE SCALE GENOMIC DNA]</scope>
    <source>
        <strain evidence="4 5">228</strain>
    </source>
</reference>
<keyword evidence="2" id="KW-0597">Phosphoprotein</keyword>
<evidence type="ECO:0000256" key="1">
    <source>
        <dbReference type="ARBA" id="ARBA00022801"/>
    </source>
</evidence>
<dbReference type="PANTHER" id="PTHR43156:SF2">
    <property type="entry name" value="STAGE II SPORULATION PROTEIN E"/>
    <property type="match status" value="1"/>
</dbReference>
<accession>A0A2S5KVV1</accession>
<dbReference type="Proteomes" id="UP000238196">
    <property type="component" value="Unassembled WGS sequence"/>
</dbReference>
<dbReference type="Pfam" id="PF00072">
    <property type="entry name" value="Response_reg"/>
    <property type="match status" value="1"/>
</dbReference>
<dbReference type="InterPro" id="IPR052016">
    <property type="entry name" value="Bact_Sigma-Reg"/>
</dbReference>
<dbReference type="EMBL" id="PRLP01000015">
    <property type="protein sequence ID" value="PPC78406.1"/>
    <property type="molecule type" value="Genomic_DNA"/>
</dbReference>
<dbReference type="InterPro" id="IPR003594">
    <property type="entry name" value="HATPase_dom"/>
</dbReference>
<dbReference type="GO" id="GO:0000160">
    <property type="term" value="P:phosphorelay signal transduction system"/>
    <property type="evidence" value="ECO:0007669"/>
    <property type="project" value="InterPro"/>
</dbReference>
<dbReference type="PANTHER" id="PTHR43156">
    <property type="entry name" value="STAGE II SPORULATION PROTEIN E-RELATED"/>
    <property type="match status" value="1"/>
</dbReference>
<dbReference type="InterPro" id="IPR036457">
    <property type="entry name" value="PPM-type-like_dom_sf"/>
</dbReference>
<dbReference type="PROSITE" id="PS50110">
    <property type="entry name" value="RESPONSE_REGULATORY"/>
    <property type="match status" value="1"/>
</dbReference>
<comment type="caution">
    <text evidence="4">The sequence shown here is derived from an EMBL/GenBank/DDBJ whole genome shotgun (WGS) entry which is preliminary data.</text>
</comment>
<dbReference type="SMART" id="SM00448">
    <property type="entry name" value="REC"/>
    <property type="match status" value="1"/>
</dbReference>
<dbReference type="SUPFAM" id="SSF55874">
    <property type="entry name" value="ATPase domain of HSP90 chaperone/DNA topoisomerase II/histidine kinase"/>
    <property type="match status" value="1"/>
</dbReference>
<dbReference type="Gene3D" id="3.60.40.10">
    <property type="entry name" value="PPM-type phosphatase domain"/>
    <property type="match status" value="1"/>
</dbReference>
<dbReference type="Pfam" id="PF07228">
    <property type="entry name" value="SpoIIE"/>
    <property type="match status" value="1"/>
</dbReference>
<dbReference type="GO" id="GO:0016791">
    <property type="term" value="F:phosphatase activity"/>
    <property type="evidence" value="ECO:0007669"/>
    <property type="project" value="TreeGrafter"/>
</dbReference>
<dbReference type="SMART" id="SM00331">
    <property type="entry name" value="PP2C_SIG"/>
    <property type="match status" value="1"/>
</dbReference>
<dbReference type="Gene3D" id="3.40.50.2300">
    <property type="match status" value="1"/>
</dbReference>
<evidence type="ECO:0000259" key="3">
    <source>
        <dbReference type="PROSITE" id="PS50110"/>
    </source>
</evidence>
<dbReference type="Pfam" id="PF13581">
    <property type="entry name" value="HATPase_c_2"/>
    <property type="match status" value="1"/>
</dbReference>
<dbReference type="InterPro" id="IPR036890">
    <property type="entry name" value="HATPase_C_sf"/>
</dbReference>
<dbReference type="SUPFAM" id="SSF52172">
    <property type="entry name" value="CheY-like"/>
    <property type="match status" value="1"/>
</dbReference>
<organism evidence="4 5">
    <name type="scientific">Proteobacteria bacterium 228</name>
    <dbReference type="NCBI Taxonomy" id="2083153"/>
    <lineage>
        <taxon>Bacteria</taxon>
        <taxon>Pseudomonadati</taxon>
        <taxon>Pseudomonadota</taxon>
    </lineage>
</organism>